<keyword evidence="3" id="KW-1185">Reference proteome</keyword>
<sequence length="337" mass="37883">MKHFLLSFFFSFFSVKKLQTQSFLLVQFLTRIQFAGQAAFLEQFSRMRVVLLLFMLIASSMLAVCTPVPGRDQRPARPTKPTRGREVKESQTKAKAKAKPRTVTFIDKTGTATGLDPTNNFPHGIESAALTRAINRAMGYRASSTNYIGLYEPSEEAINRNLVYFIVTEEEGGPWFGWAGQGTYFIRTNGVVRKRRLSIYAAVSLGDPAKAESLWNLQTQRMMIACAAIEINGSQFRLCLKCTSRGTVLLPKLMKDHTLKDHTQGVYVLCTSSKTEQVQPLARKPSRPNFHPSFETTSSLKLLIVPWAIRRVIQSTKVNGHHPHHRKSGAIGTWFIT</sequence>
<protein>
    <submittedName>
        <fullName evidence="2">Uncharacterized protein</fullName>
    </submittedName>
</protein>
<evidence type="ECO:0000313" key="2">
    <source>
        <dbReference type="EMBL" id="KAF9069757.1"/>
    </source>
</evidence>
<evidence type="ECO:0000313" key="3">
    <source>
        <dbReference type="Proteomes" id="UP000772434"/>
    </source>
</evidence>
<evidence type="ECO:0000256" key="1">
    <source>
        <dbReference type="SAM" id="MobiDB-lite"/>
    </source>
</evidence>
<feature type="compositionally biased region" description="Basic and acidic residues" evidence="1">
    <location>
        <begin position="83"/>
        <end position="92"/>
    </location>
</feature>
<dbReference type="AlphaFoldDB" id="A0A9P5PV75"/>
<proteinExistence type="predicted"/>
<comment type="caution">
    <text evidence="2">The sequence shown here is derived from an EMBL/GenBank/DDBJ whole genome shotgun (WGS) entry which is preliminary data.</text>
</comment>
<gene>
    <name evidence="2" type="ORF">BDP27DRAFT_672872</name>
</gene>
<name>A0A9P5PV75_9AGAR</name>
<feature type="region of interest" description="Disordered" evidence="1">
    <location>
        <begin position="68"/>
        <end position="94"/>
    </location>
</feature>
<accession>A0A9P5PV75</accession>
<dbReference type="Proteomes" id="UP000772434">
    <property type="component" value="Unassembled WGS sequence"/>
</dbReference>
<organism evidence="2 3">
    <name type="scientific">Rhodocollybia butyracea</name>
    <dbReference type="NCBI Taxonomy" id="206335"/>
    <lineage>
        <taxon>Eukaryota</taxon>
        <taxon>Fungi</taxon>
        <taxon>Dikarya</taxon>
        <taxon>Basidiomycota</taxon>
        <taxon>Agaricomycotina</taxon>
        <taxon>Agaricomycetes</taxon>
        <taxon>Agaricomycetidae</taxon>
        <taxon>Agaricales</taxon>
        <taxon>Marasmiineae</taxon>
        <taxon>Omphalotaceae</taxon>
        <taxon>Rhodocollybia</taxon>
    </lineage>
</organism>
<dbReference type="EMBL" id="JADNRY010000047">
    <property type="protein sequence ID" value="KAF9069757.1"/>
    <property type="molecule type" value="Genomic_DNA"/>
</dbReference>
<reference evidence="2" key="1">
    <citation type="submission" date="2020-11" db="EMBL/GenBank/DDBJ databases">
        <authorList>
            <consortium name="DOE Joint Genome Institute"/>
            <person name="Ahrendt S."/>
            <person name="Riley R."/>
            <person name="Andreopoulos W."/>
            <person name="Labutti K."/>
            <person name="Pangilinan J."/>
            <person name="Ruiz-Duenas F.J."/>
            <person name="Barrasa J.M."/>
            <person name="Sanchez-Garcia M."/>
            <person name="Camarero S."/>
            <person name="Miyauchi S."/>
            <person name="Serrano A."/>
            <person name="Linde D."/>
            <person name="Babiker R."/>
            <person name="Drula E."/>
            <person name="Ayuso-Fernandez I."/>
            <person name="Pacheco R."/>
            <person name="Padilla G."/>
            <person name="Ferreira P."/>
            <person name="Barriuso J."/>
            <person name="Kellner H."/>
            <person name="Castanera R."/>
            <person name="Alfaro M."/>
            <person name="Ramirez L."/>
            <person name="Pisabarro A.G."/>
            <person name="Kuo A."/>
            <person name="Tritt A."/>
            <person name="Lipzen A."/>
            <person name="He G."/>
            <person name="Yan M."/>
            <person name="Ng V."/>
            <person name="Cullen D."/>
            <person name="Martin F."/>
            <person name="Rosso M.-N."/>
            <person name="Henrissat B."/>
            <person name="Hibbett D."/>
            <person name="Martinez A.T."/>
            <person name="Grigoriev I.V."/>
        </authorList>
    </citation>
    <scope>NUCLEOTIDE SEQUENCE</scope>
    <source>
        <strain evidence="2">AH 40177</strain>
    </source>
</reference>